<keyword evidence="10" id="KW-1185">Reference proteome</keyword>
<keyword evidence="7" id="KW-0472">Membrane</keyword>
<evidence type="ECO:0000259" key="8">
    <source>
        <dbReference type="PROSITE" id="PS50835"/>
    </source>
</evidence>
<dbReference type="PRINTS" id="PR01536">
    <property type="entry name" value="INTRLKN1R12F"/>
</dbReference>
<evidence type="ECO:0000256" key="3">
    <source>
        <dbReference type="ARBA" id="ARBA00022737"/>
    </source>
</evidence>
<feature type="domain" description="Ig-like" evidence="8">
    <location>
        <begin position="283"/>
        <end position="393"/>
    </location>
</feature>
<keyword evidence="5" id="KW-0325">Glycoprotein</keyword>
<evidence type="ECO:0000256" key="7">
    <source>
        <dbReference type="SAM" id="Phobius"/>
    </source>
</evidence>
<evidence type="ECO:0000256" key="2">
    <source>
        <dbReference type="ARBA" id="ARBA00022729"/>
    </source>
</evidence>
<dbReference type="AlphaFoldDB" id="A0AAQ6AE27"/>
<reference evidence="9" key="2">
    <citation type="submission" date="2025-08" db="UniProtKB">
        <authorList>
            <consortium name="Ensembl"/>
        </authorList>
    </citation>
    <scope>IDENTIFICATION</scope>
</reference>
<reference evidence="9 10" key="1">
    <citation type="submission" date="2022-01" db="EMBL/GenBank/DDBJ databases">
        <title>A chromosome-scale genome assembly of the false clownfish, Amphiprion ocellaris.</title>
        <authorList>
            <person name="Ryu T."/>
        </authorList>
    </citation>
    <scope>NUCLEOTIDE SEQUENCE [LARGE SCALE GENOMIC DNA]</scope>
</reference>
<dbReference type="InterPro" id="IPR015621">
    <property type="entry name" value="IL-1_rcpt_fam"/>
</dbReference>
<evidence type="ECO:0000256" key="6">
    <source>
        <dbReference type="ARBA" id="ARBA00023319"/>
    </source>
</evidence>
<dbReference type="PANTHER" id="PTHR11890:SF18">
    <property type="entry name" value="LYMPHOCYTE ACTIVATION GENE 3 PROTEIN"/>
    <property type="match status" value="1"/>
</dbReference>
<keyword evidence="7" id="KW-1133">Transmembrane helix</keyword>
<feature type="transmembrane region" description="Helical" evidence="7">
    <location>
        <begin position="397"/>
        <end position="422"/>
    </location>
</feature>
<evidence type="ECO:0000313" key="9">
    <source>
        <dbReference type="Ensembl" id="ENSAOCP00000075499.1"/>
    </source>
</evidence>
<dbReference type="SMART" id="SM00409">
    <property type="entry name" value="IG"/>
    <property type="match status" value="3"/>
</dbReference>
<dbReference type="GeneTree" id="ENSGT01090000259985"/>
<evidence type="ECO:0000256" key="1">
    <source>
        <dbReference type="ARBA" id="ARBA00009752"/>
    </source>
</evidence>
<evidence type="ECO:0000256" key="5">
    <source>
        <dbReference type="ARBA" id="ARBA00023180"/>
    </source>
</evidence>
<feature type="domain" description="Ig-like" evidence="8">
    <location>
        <begin position="162"/>
        <end position="241"/>
    </location>
</feature>
<comment type="similarity">
    <text evidence="1">Belongs to the interleukin-1 receptor family.</text>
</comment>
<dbReference type="FunFam" id="2.60.40.10:FF:000188">
    <property type="entry name" value="Interleukin-1 receptor accessory protein-like 1"/>
    <property type="match status" value="1"/>
</dbReference>
<dbReference type="Ensembl" id="ENSAOCT00000035897.1">
    <property type="protein sequence ID" value="ENSAOCP00000075499.1"/>
    <property type="gene ID" value="ENSAOCG00000012747.2"/>
</dbReference>
<dbReference type="SUPFAM" id="SSF48726">
    <property type="entry name" value="Immunoglobulin"/>
    <property type="match status" value="3"/>
</dbReference>
<sequence>MPRKCLGFRGLKNKSIAAFGCVTSFKWWKDYYSVVVLSCTYDGCYMVYPEVEIFRVEGEAVILYFPMFMRVLEVRNIAPPTAKYFISKDNGTAGMEYQGEGRVQQRNKQLWFLPAQASDSGEYTCTYRNETYCISGSITLQVYESTSVDMKKLSYPVSVTVGEEWKFTCPSLNYFNNTDGLIEWHKDSSPTALQPGRAGSFRWDRGDLVIPAVRQSHAGIYTCQLRVLINNQPYKVSRAIQLEVQGQDPEITTVTTVPNLSETSDTKIISSTYSTVHTPTILPPVIVSPLNGTTFESSHGSGLELVCVVSTGCPIAESTVITWLINGQSVETSYLDRRALQGGRRVTRMSKGCQIEMRLIITMITEEDVKTELKCITQNMGGRQEVVAQLQLEDSTFTWVVVAAVAVSCFLTVVSIFLYVLFKPKKNQKMDYFLARQNSSYSC</sequence>
<accession>A0AAQ6AE27</accession>
<evidence type="ECO:0000313" key="10">
    <source>
        <dbReference type="Proteomes" id="UP001501940"/>
    </source>
</evidence>
<keyword evidence="2" id="KW-0732">Signal</keyword>
<keyword evidence="7" id="KW-0812">Transmembrane</keyword>
<dbReference type="InterPro" id="IPR013783">
    <property type="entry name" value="Ig-like_fold"/>
</dbReference>
<dbReference type="PROSITE" id="PS50835">
    <property type="entry name" value="IG_LIKE"/>
    <property type="match status" value="2"/>
</dbReference>
<dbReference type="GO" id="GO:0004908">
    <property type="term" value="F:interleukin-1 receptor activity"/>
    <property type="evidence" value="ECO:0007669"/>
    <property type="project" value="InterPro"/>
</dbReference>
<dbReference type="Proteomes" id="UP001501940">
    <property type="component" value="Chromosome 11"/>
</dbReference>
<name>A0AAQ6AE27_AMPOC</name>
<proteinExistence type="inferred from homology"/>
<dbReference type="InterPro" id="IPR004074">
    <property type="entry name" value="IL-1_rcpt_I/II-typ"/>
</dbReference>
<reference evidence="9" key="3">
    <citation type="submission" date="2025-09" db="UniProtKB">
        <authorList>
            <consortium name="Ensembl"/>
        </authorList>
    </citation>
    <scope>IDENTIFICATION</scope>
</reference>
<keyword evidence="3" id="KW-0677">Repeat</keyword>
<dbReference type="Gene3D" id="2.60.40.10">
    <property type="entry name" value="Immunoglobulins"/>
    <property type="match status" value="3"/>
</dbReference>
<evidence type="ECO:0000256" key="4">
    <source>
        <dbReference type="ARBA" id="ARBA00023157"/>
    </source>
</evidence>
<keyword evidence="6" id="KW-0393">Immunoglobulin domain</keyword>
<organism evidence="9 10">
    <name type="scientific">Amphiprion ocellaris</name>
    <name type="common">Clown anemonefish</name>
    <dbReference type="NCBI Taxonomy" id="80972"/>
    <lineage>
        <taxon>Eukaryota</taxon>
        <taxon>Metazoa</taxon>
        <taxon>Chordata</taxon>
        <taxon>Craniata</taxon>
        <taxon>Vertebrata</taxon>
        <taxon>Euteleostomi</taxon>
        <taxon>Actinopterygii</taxon>
        <taxon>Neopterygii</taxon>
        <taxon>Teleostei</taxon>
        <taxon>Neoteleostei</taxon>
        <taxon>Acanthomorphata</taxon>
        <taxon>Ovalentaria</taxon>
        <taxon>Pomacentridae</taxon>
        <taxon>Amphiprion</taxon>
    </lineage>
</organism>
<keyword evidence="4" id="KW-1015">Disulfide bond</keyword>
<dbReference type="InterPro" id="IPR007110">
    <property type="entry name" value="Ig-like_dom"/>
</dbReference>
<dbReference type="PANTHER" id="PTHR11890">
    <property type="entry name" value="INTERLEUKIN-1 RECEPTOR FAMILY MEMBER"/>
    <property type="match status" value="1"/>
</dbReference>
<dbReference type="InterPro" id="IPR036179">
    <property type="entry name" value="Ig-like_dom_sf"/>
</dbReference>
<dbReference type="InterPro" id="IPR003599">
    <property type="entry name" value="Ig_sub"/>
</dbReference>
<protein>
    <recommendedName>
        <fullName evidence="8">Ig-like domain-containing protein</fullName>
    </recommendedName>
</protein>